<protein>
    <submittedName>
        <fullName evidence="2">Uncharacterized protein</fullName>
    </submittedName>
</protein>
<dbReference type="AlphaFoldDB" id="A0A2K0U6A9"/>
<feature type="region of interest" description="Disordered" evidence="1">
    <location>
        <begin position="123"/>
        <end position="144"/>
    </location>
</feature>
<dbReference type="Proteomes" id="UP000236290">
    <property type="component" value="Unassembled WGS sequence"/>
</dbReference>
<name>A0A2K0U6A9_TRIHA</name>
<proteinExistence type="predicted"/>
<comment type="caution">
    <text evidence="2">The sequence shown here is derived from an EMBL/GenBank/DDBJ whole genome shotgun (WGS) entry which is preliminary data.</text>
</comment>
<organism evidence="2 3">
    <name type="scientific">Trichoderma harzianum</name>
    <name type="common">Hypocrea lixii</name>
    <dbReference type="NCBI Taxonomy" id="5544"/>
    <lineage>
        <taxon>Eukaryota</taxon>
        <taxon>Fungi</taxon>
        <taxon>Dikarya</taxon>
        <taxon>Ascomycota</taxon>
        <taxon>Pezizomycotina</taxon>
        <taxon>Sordariomycetes</taxon>
        <taxon>Hypocreomycetidae</taxon>
        <taxon>Hypocreales</taxon>
        <taxon>Hypocreaceae</taxon>
        <taxon>Trichoderma</taxon>
    </lineage>
</organism>
<evidence type="ECO:0000313" key="2">
    <source>
        <dbReference type="EMBL" id="PNP53315.1"/>
    </source>
</evidence>
<accession>A0A2K0U6A9</accession>
<gene>
    <name evidence="2" type="ORF">THARTR1_06009</name>
</gene>
<dbReference type="OrthoDB" id="5226655at2759"/>
<feature type="compositionally biased region" description="Basic and acidic residues" evidence="1">
    <location>
        <begin position="1"/>
        <end position="29"/>
    </location>
</feature>
<evidence type="ECO:0000256" key="1">
    <source>
        <dbReference type="SAM" id="MobiDB-lite"/>
    </source>
</evidence>
<dbReference type="EMBL" id="MTYI01000080">
    <property type="protein sequence ID" value="PNP53315.1"/>
    <property type="molecule type" value="Genomic_DNA"/>
</dbReference>
<sequence length="281" mass="31434">MEPTKDDPNGRQHQDPAQEHDQVVHKQEPQKQPLAEDENHLLPPHINRAVSPSSTISSGYGPTLGMYPAHDEGLPEVVPDSSPQAMSRLEAEYKRKYLEGDAPQTVIPKDVDTNKIAVMGGEEQSSVTPDGMSGDVEGAHTGRRGGKRICGLPRRTLWILHTIVDFNKLNYIHKNKHNHILIHITNPVFPQQPNNLWQHATTIIDDEGGTDLGFEARSYVWLPSVTDCCITFCTNATSKGMVGWLCSQRKQPKSSDPFKRVYVWCHQKHEKANAICIDPKT</sequence>
<feature type="region of interest" description="Disordered" evidence="1">
    <location>
        <begin position="1"/>
        <end position="82"/>
    </location>
</feature>
<reference evidence="2 3" key="1">
    <citation type="submission" date="2017-02" db="EMBL/GenBank/DDBJ databases">
        <title>Genomes of Trichoderma spp. with biocontrol activity.</title>
        <authorList>
            <person name="Gardiner D."/>
            <person name="Kazan K."/>
            <person name="Vos C."/>
            <person name="Harvey P."/>
        </authorList>
    </citation>
    <scope>NUCLEOTIDE SEQUENCE [LARGE SCALE GENOMIC DNA]</scope>
    <source>
        <strain evidence="2 3">Tr1</strain>
    </source>
</reference>
<evidence type="ECO:0000313" key="3">
    <source>
        <dbReference type="Proteomes" id="UP000236290"/>
    </source>
</evidence>
<feature type="compositionally biased region" description="Polar residues" evidence="1">
    <location>
        <begin position="50"/>
        <end position="60"/>
    </location>
</feature>